<feature type="region of interest" description="Disordered" evidence="5">
    <location>
        <begin position="924"/>
        <end position="985"/>
    </location>
</feature>
<dbReference type="PROSITE" id="PS51266">
    <property type="entry name" value="ZF_CHY"/>
    <property type="match status" value="1"/>
</dbReference>
<dbReference type="InterPro" id="IPR037275">
    <property type="entry name" value="Znf_CTCHY_sf"/>
</dbReference>
<feature type="compositionally biased region" description="Polar residues" evidence="5">
    <location>
        <begin position="971"/>
        <end position="985"/>
    </location>
</feature>
<feature type="compositionally biased region" description="Basic and acidic residues" evidence="5">
    <location>
        <begin position="924"/>
        <end position="970"/>
    </location>
</feature>
<dbReference type="SUPFAM" id="SSF48452">
    <property type="entry name" value="TPR-like"/>
    <property type="match status" value="1"/>
</dbReference>
<dbReference type="InterPro" id="IPR011990">
    <property type="entry name" value="TPR-like_helical_dom_sf"/>
</dbReference>
<reference evidence="8 9" key="1">
    <citation type="journal article" date="2018" name="Sci. Rep.">
        <title>Comparative analysis of the Pocillopora damicornis genome highlights role of immune system in coral evolution.</title>
        <authorList>
            <person name="Cunning R."/>
            <person name="Bay R.A."/>
            <person name="Gillette P."/>
            <person name="Baker A.C."/>
            <person name="Traylor-Knowles N."/>
        </authorList>
    </citation>
    <scope>NUCLEOTIDE SEQUENCE [LARGE SCALE GENOMIC DNA]</scope>
    <source>
        <strain evidence="8">RSMAS</strain>
        <tissue evidence="8">Whole animal</tissue>
    </source>
</reference>
<feature type="region of interest" description="Disordered" evidence="5">
    <location>
        <begin position="876"/>
        <end position="897"/>
    </location>
</feature>
<protein>
    <recommendedName>
        <fullName evidence="10">CHY-type domain-containing protein</fullName>
    </recommendedName>
</protein>
<gene>
    <name evidence="8" type="ORF">pdam_00010866</name>
</gene>
<dbReference type="PANTHER" id="PTHR21319">
    <property type="entry name" value="RING FINGER AND CHY ZINC FINGER DOMAIN-CONTAINING PROTEIN 1"/>
    <property type="match status" value="1"/>
</dbReference>
<proteinExistence type="predicted"/>
<evidence type="ECO:0000313" key="8">
    <source>
        <dbReference type="EMBL" id="RMX42450.1"/>
    </source>
</evidence>
<dbReference type="SMART" id="SM00028">
    <property type="entry name" value="TPR"/>
    <property type="match status" value="5"/>
</dbReference>
<sequence>MDRTDPEIPKNAGSGLHLEDKLEGDDNQSARRSTVEHLRETMDQFQQCKVEAATESLQAAYKHFLNLTPDSFGNPTNYEKEQMDRGREMCLSNCSAPPFFCAVLLNPELPIDNEDHFYASFTTVFGAVALKLHKYKIAIDLFRRCHSLFTSDVAPCPGNNIQVIDTLKAVAKANVGCVYLIMRVMEKAKDYLECALEILETFKNKNKTYLTEISVVVIQSNLSLAYQYQKNYPAAVKLQERLLLKAKDPIIPPHLVAAIYYNRAELFIELKEPVKALMELRTLGSLSERMNDEGGMFSKFISSKICLVYQNIGDVARAEKIAERLAFPSLSPQSLSTPLSPSSQSFTAASGSGLGSSSSSSSLSVSSSSSSCSSPTLSSSSSALSPMSSFSFFFPDFEVVLGCNGKFNWDFFFAMILNLVDFHLNEKNLDFASFLDVFVPYCKELLGKNHPTHASFLYKQGVRFFLMEQNLSSKNCFEEALHILKSFDYGSDHPDLVQCNIALAKLLLCEDFQEVPQLKSRPDRSWREFPCDAADGVVNPDIPSFRGGINKWDSNEELDEPGKLSGQEHRKGNHCYRDKNPSQKDKNRGISISQKIMKTPNEVSDGGNVDLKTSFHGGDVVVDSGENRDVVPTNGAYGFEKDWNTQAVAPPKTPGDSHESNSKTKISLSLKGGRRSDLPSGHSSQRDLNEDDFGTNHIGIDPSFLARHSYECNASDEQRGSCGPFEDLEVPAGTHAEYNRSGRMPELYHPSAPSSSTFPECRDFTKFDAGDQSAYPSIMGSPPQIYSSRDGYQLQESSLNLVLMPKIVSAKKLRLPQSSSFLQDGSKANLPLKVKEFPTGNVRARNPPNIFTNGYVLTERPTLSSQFERRDDAPEFLPDRESAGADQGLLNSNPNTSADESLAVLEQRVAEACCLVERTLKERQEREKAMKETEQKRKEKRARKEQLARERKEWETREAREKELMNERVEGNSTSGGQETPSQDSASAGVRQWLCEHYQRLCRVKFSCCGKFFPCHRCHNNSGCPNDNSKAREACSVECSVCSHQQEINQDAHTCVRCKTRFSAYFCSVCKHFTGEDKAPYHCEKCGICRIYKDRSFHCDVCNVCLDKRLEGRHSCRANSGHDECCICLEDAFSGCQILPCSHKVHRECAIAMIQNGVIELFIPRNDWLLTCPQGITLESNVPPEEEGILRASNFIFFAFGRRVIEMKGRKTELALEIS</sequence>
<evidence type="ECO:0000256" key="2">
    <source>
        <dbReference type="ARBA" id="ARBA00022771"/>
    </source>
</evidence>
<keyword evidence="9" id="KW-1185">Reference proteome</keyword>
<feature type="region of interest" description="Disordered" evidence="5">
    <location>
        <begin position="548"/>
        <end position="589"/>
    </location>
</feature>
<feature type="domain" description="CTCHY-type" evidence="7">
    <location>
        <begin position="1062"/>
        <end position="1124"/>
    </location>
</feature>
<organism evidence="8 9">
    <name type="scientific">Pocillopora damicornis</name>
    <name type="common">Cauliflower coral</name>
    <name type="synonym">Millepora damicornis</name>
    <dbReference type="NCBI Taxonomy" id="46731"/>
    <lineage>
        <taxon>Eukaryota</taxon>
        <taxon>Metazoa</taxon>
        <taxon>Cnidaria</taxon>
        <taxon>Anthozoa</taxon>
        <taxon>Hexacorallia</taxon>
        <taxon>Scleractinia</taxon>
        <taxon>Astrocoeniina</taxon>
        <taxon>Pocilloporidae</taxon>
        <taxon>Pocillopora</taxon>
    </lineage>
</organism>
<comment type="caution">
    <text evidence="8">The sequence shown here is derived from an EMBL/GenBank/DDBJ whole genome shotgun (WGS) entry which is preliminary data.</text>
</comment>
<dbReference type="InterPro" id="IPR019734">
    <property type="entry name" value="TPR_rpt"/>
</dbReference>
<evidence type="ECO:0000256" key="4">
    <source>
        <dbReference type="PROSITE-ProRule" id="PRU00601"/>
    </source>
</evidence>
<dbReference type="GO" id="GO:0061630">
    <property type="term" value="F:ubiquitin protein ligase activity"/>
    <property type="evidence" value="ECO:0007669"/>
    <property type="project" value="TreeGrafter"/>
</dbReference>
<feature type="region of interest" description="Disordered" evidence="5">
    <location>
        <begin position="1"/>
        <end position="32"/>
    </location>
</feature>
<dbReference type="AlphaFoldDB" id="A0A3M6TM69"/>
<keyword evidence="1" id="KW-0479">Metal-binding</keyword>
<dbReference type="Proteomes" id="UP000275408">
    <property type="component" value="Unassembled WGS sequence"/>
</dbReference>
<dbReference type="Pfam" id="PF05495">
    <property type="entry name" value="zf-CHY"/>
    <property type="match status" value="1"/>
</dbReference>
<evidence type="ECO:0000256" key="1">
    <source>
        <dbReference type="ARBA" id="ARBA00022723"/>
    </source>
</evidence>
<name>A0A3M6TM69_POCDA</name>
<dbReference type="EMBL" id="RCHS01003365">
    <property type="protein sequence ID" value="RMX42450.1"/>
    <property type="molecule type" value="Genomic_DNA"/>
</dbReference>
<evidence type="ECO:0000313" key="9">
    <source>
        <dbReference type="Proteomes" id="UP000275408"/>
    </source>
</evidence>
<dbReference type="PANTHER" id="PTHR21319:SF53">
    <property type="entry name" value="RING FINGER AND CHY ZINC FINGER DOMAIN-CONTAINING PROTEIN 1"/>
    <property type="match status" value="1"/>
</dbReference>
<dbReference type="InterPro" id="IPR008913">
    <property type="entry name" value="Znf_CHY"/>
</dbReference>
<keyword evidence="3" id="KW-0862">Zinc</keyword>
<evidence type="ECO:0000259" key="6">
    <source>
        <dbReference type="PROSITE" id="PS51266"/>
    </source>
</evidence>
<evidence type="ECO:0000259" key="7">
    <source>
        <dbReference type="PROSITE" id="PS51270"/>
    </source>
</evidence>
<dbReference type="SUPFAM" id="SSF161219">
    <property type="entry name" value="CHY zinc finger-like"/>
    <property type="match status" value="1"/>
</dbReference>
<dbReference type="Gene3D" id="1.25.40.10">
    <property type="entry name" value="Tetratricopeptide repeat domain"/>
    <property type="match status" value="1"/>
</dbReference>
<dbReference type="GO" id="GO:0008270">
    <property type="term" value="F:zinc ion binding"/>
    <property type="evidence" value="ECO:0007669"/>
    <property type="project" value="UniProtKB-KW"/>
</dbReference>
<feature type="domain" description="CHY-type" evidence="6">
    <location>
        <begin position="988"/>
        <end position="1060"/>
    </location>
</feature>
<dbReference type="InterPro" id="IPR037274">
    <property type="entry name" value="Znf_CHY_sf"/>
</dbReference>
<dbReference type="PROSITE" id="PS51270">
    <property type="entry name" value="ZF_CTCHY"/>
    <property type="match status" value="1"/>
</dbReference>
<dbReference type="InterPro" id="IPR017921">
    <property type="entry name" value="Znf_CTCHY"/>
</dbReference>
<feature type="region of interest" description="Disordered" evidence="5">
    <location>
        <begin position="619"/>
        <end position="695"/>
    </location>
</feature>
<dbReference type="GO" id="GO:0006511">
    <property type="term" value="P:ubiquitin-dependent protein catabolic process"/>
    <property type="evidence" value="ECO:0007669"/>
    <property type="project" value="TreeGrafter"/>
</dbReference>
<dbReference type="SUPFAM" id="SSF161245">
    <property type="entry name" value="Zinc hairpin stack"/>
    <property type="match status" value="1"/>
</dbReference>
<dbReference type="OrthoDB" id="10349478at2759"/>
<dbReference type="GO" id="GO:0016567">
    <property type="term" value="P:protein ubiquitination"/>
    <property type="evidence" value="ECO:0007669"/>
    <property type="project" value="TreeGrafter"/>
</dbReference>
<feature type="compositionally biased region" description="Basic and acidic residues" evidence="5">
    <location>
        <begin position="560"/>
        <end position="588"/>
    </location>
</feature>
<keyword evidence="2 4" id="KW-0863">Zinc-finger</keyword>
<accession>A0A3M6TM69</accession>
<evidence type="ECO:0000256" key="5">
    <source>
        <dbReference type="SAM" id="MobiDB-lite"/>
    </source>
</evidence>
<evidence type="ECO:0000256" key="3">
    <source>
        <dbReference type="ARBA" id="ARBA00022833"/>
    </source>
</evidence>
<evidence type="ECO:0008006" key="10">
    <source>
        <dbReference type="Google" id="ProtNLM"/>
    </source>
</evidence>
<dbReference type="GO" id="GO:0005634">
    <property type="term" value="C:nucleus"/>
    <property type="evidence" value="ECO:0007669"/>
    <property type="project" value="TreeGrafter"/>
</dbReference>